<accession>A0A2R8BGR6</accession>
<evidence type="ECO:0000313" key="2">
    <source>
        <dbReference type="EMBL" id="SPH22199.1"/>
    </source>
</evidence>
<reference evidence="2 3" key="1">
    <citation type="submission" date="2018-03" db="EMBL/GenBank/DDBJ databases">
        <authorList>
            <person name="Keele B.F."/>
        </authorList>
    </citation>
    <scope>NUCLEOTIDE SEQUENCE [LARGE SCALE GENOMIC DNA]</scope>
    <source>
        <strain evidence="2 3">CECT 8599</strain>
    </source>
</reference>
<dbReference type="RefSeq" id="WP_108829176.1">
    <property type="nucleotide sequence ID" value="NZ_OMOR01000001.1"/>
</dbReference>
<dbReference type="InterPro" id="IPR025391">
    <property type="entry name" value="DUF4123"/>
</dbReference>
<dbReference type="Pfam" id="PF13503">
    <property type="entry name" value="DUF4123"/>
    <property type="match status" value="1"/>
</dbReference>
<proteinExistence type="predicted"/>
<organism evidence="2 3">
    <name type="scientific">Ascidiaceihabitans donghaensis</name>
    <dbReference type="NCBI Taxonomy" id="1510460"/>
    <lineage>
        <taxon>Bacteria</taxon>
        <taxon>Pseudomonadati</taxon>
        <taxon>Pseudomonadota</taxon>
        <taxon>Alphaproteobacteria</taxon>
        <taxon>Rhodobacterales</taxon>
        <taxon>Paracoccaceae</taxon>
        <taxon>Ascidiaceihabitans</taxon>
    </lineage>
</organism>
<sequence>MTQKMLDYHVDAGMTPLTDPDFGEEGVFVPECLQTRLFPDVPEGSAPQFLYALLDAGKIPFLLDRLGQAELDHVCLYDFDDFDDDTQQVAPWLVRLTADSDITRQFFSFDADDDNPFHMLVHGGGILLRSHADIAALRGHLRHYTVLPDEGGVRMVFRMQEPGYLDALLAVSSDQEIATFFSHVLELTYLLPSLEDGKWDAISVRAPTVTAQNAQGLHARPKLDKARRDNLRHMRNLIQARALALKTGADLADREARADTYYKILMTGYDNEPTVIKTHDLLRRVPEGALQPYWDAVRSGDHSLGYLNHRLAAHYGLEDIVQ</sequence>
<evidence type="ECO:0000259" key="1">
    <source>
        <dbReference type="Pfam" id="PF13503"/>
    </source>
</evidence>
<protein>
    <recommendedName>
        <fullName evidence="1">DUF4123 domain-containing protein</fullName>
    </recommendedName>
</protein>
<dbReference type="OrthoDB" id="7819480at2"/>
<dbReference type="Proteomes" id="UP000244880">
    <property type="component" value="Unassembled WGS sequence"/>
</dbReference>
<gene>
    <name evidence="2" type="ORF">ASD8599_02945</name>
</gene>
<evidence type="ECO:0000313" key="3">
    <source>
        <dbReference type="Proteomes" id="UP000244880"/>
    </source>
</evidence>
<feature type="domain" description="DUF4123" evidence="1">
    <location>
        <begin position="50"/>
        <end position="177"/>
    </location>
</feature>
<dbReference type="AlphaFoldDB" id="A0A2R8BGR6"/>
<name>A0A2R8BGR6_9RHOB</name>
<dbReference type="EMBL" id="OMOR01000001">
    <property type="protein sequence ID" value="SPH22199.1"/>
    <property type="molecule type" value="Genomic_DNA"/>
</dbReference>
<keyword evidence="3" id="KW-1185">Reference proteome</keyword>